<name>A0AB34AF74_STAUR</name>
<organism evidence="1 2">
    <name type="scientific">Staphylococcus ureilyticus</name>
    <name type="common">Staphylococcus cohnii subsp. urealyticus</name>
    <dbReference type="NCBI Taxonomy" id="94138"/>
    <lineage>
        <taxon>Bacteria</taxon>
        <taxon>Bacillati</taxon>
        <taxon>Bacillota</taxon>
        <taxon>Bacilli</taxon>
        <taxon>Bacillales</taxon>
        <taxon>Staphylococcaceae</taxon>
        <taxon>Staphylococcus</taxon>
        <taxon>Staphylococcus cohnii species complex</taxon>
    </lineage>
</organism>
<gene>
    <name evidence="1" type="ORF">SCO02_02210</name>
</gene>
<proteinExistence type="predicted"/>
<protein>
    <recommendedName>
        <fullName evidence="3">Transposase</fullName>
    </recommendedName>
</protein>
<sequence>MRLNGTLGEYKILICINYFRNKYCDKIKEMRIFREVLQWEGFSI</sequence>
<evidence type="ECO:0008006" key="3">
    <source>
        <dbReference type="Google" id="ProtNLM"/>
    </source>
</evidence>
<comment type="caution">
    <text evidence="1">The sequence shown here is derived from an EMBL/GenBank/DDBJ whole genome shotgun (WGS) entry which is preliminary data.</text>
</comment>
<evidence type="ECO:0000313" key="2">
    <source>
        <dbReference type="Proteomes" id="UP000321839"/>
    </source>
</evidence>
<dbReference type="Proteomes" id="UP000321839">
    <property type="component" value="Unassembled WGS sequence"/>
</dbReference>
<dbReference type="EMBL" id="BKAW01000003">
    <property type="protein sequence ID" value="GEQ01780.1"/>
    <property type="molecule type" value="Genomic_DNA"/>
</dbReference>
<dbReference type="AlphaFoldDB" id="A0AB34AF74"/>
<accession>A0AB34AF74</accession>
<evidence type="ECO:0000313" key="1">
    <source>
        <dbReference type="EMBL" id="GEQ01780.1"/>
    </source>
</evidence>
<reference evidence="1 2" key="1">
    <citation type="submission" date="2019-07" db="EMBL/GenBank/DDBJ databases">
        <title>Whole genome shotgun sequence of Staphylococcus cohnii subsp. urealyticus NBRC 109766.</title>
        <authorList>
            <person name="Hosoyama A."/>
            <person name="Uohara A."/>
            <person name="Ohji S."/>
            <person name="Ichikawa N."/>
        </authorList>
    </citation>
    <scope>NUCLEOTIDE SEQUENCE [LARGE SCALE GENOMIC DNA]</scope>
    <source>
        <strain evidence="1 2">NBRC 109766</strain>
    </source>
</reference>
<keyword evidence="2" id="KW-1185">Reference proteome</keyword>